<proteinExistence type="predicted"/>
<reference evidence="3" key="1">
    <citation type="journal article" date="2023" name="Proc. Natl. Acad. Sci. U.S.A.">
        <title>Genomic and structural basis for evolution of tropane alkaloid biosynthesis.</title>
        <authorList>
            <person name="Wanga Y.-J."/>
            <person name="Taina T."/>
            <person name="Yua J.-Y."/>
            <person name="Lia J."/>
            <person name="Xua B."/>
            <person name="Chenc J."/>
            <person name="D'Auriad J.C."/>
            <person name="Huanga J.-P."/>
            <person name="Huanga S.-X."/>
        </authorList>
    </citation>
    <scope>NUCLEOTIDE SEQUENCE [LARGE SCALE GENOMIC DNA]</scope>
    <source>
        <strain evidence="3">cv. KIB-2019</strain>
    </source>
</reference>
<evidence type="ECO:0000256" key="1">
    <source>
        <dbReference type="SAM" id="MobiDB-lite"/>
    </source>
</evidence>
<dbReference type="Proteomes" id="UP001152561">
    <property type="component" value="Unassembled WGS sequence"/>
</dbReference>
<feature type="region of interest" description="Disordered" evidence="1">
    <location>
        <begin position="29"/>
        <end position="89"/>
    </location>
</feature>
<organism evidence="2 3">
    <name type="scientific">Anisodus acutangulus</name>
    <dbReference type="NCBI Taxonomy" id="402998"/>
    <lineage>
        <taxon>Eukaryota</taxon>
        <taxon>Viridiplantae</taxon>
        <taxon>Streptophyta</taxon>
        <taxon>Embryophyta</taxon>
        <taxon>Tracheophyta</taxon>
        <taxon>Spermatophyta</taxon>
        <taxon>Magnoliopsida</taxon>
        <taxon>eudicotyledons</taxon>
        <taxon>Gunneridae</taxon>
        <taxon>Pentapetalae</taxon>
        <taxon>asterids</taxon>
        <taxon>lamiids</taxon>
        <taxon>Solanales</taxon>
        <taxon>Solanaceae</taxon>
        <taxon>Solanoideae</taxon>
        <taxon>Hyoscyameae</taxon>
        <taxon>Anisodus</taxon>
    </lineage>
</organism>
<accession>A0A9Q1MR40</accession>
<evidence type="ECO:0000313" key="3">
    <source>
        <dbReference type="Proteomes" id="UP001152561"/>
    </source>
</evidence>
<dbReference type="AlphaFoldDB" id="A0A9Q1MR40"/>
<gene>
    <name evidence="2" type="ORF">K7X08_008342</name>
</gene>
<feature type="compositionally biased region" description="Basic and acidic residues" evidence="1">
    <location>
        <begin position="29"/>
        <end position="58"/>
    </location>
</feature>
<comment type="caution">
    <text evidence="2">The sequence shown here is derived from an EMBL/GenBank/DDBJ whole genome shotgun (WGS) entry which is preliminary data.</text>
</comment>
<keyword evidence="3" id="KW-1185">Reference proteome</keyword>
<evidence type="ECO:0000313" key="2">
    <source>
        <dbReference type="EMBL" id="KAJ8565766.1"/>
    </source>
</evidence>
<name>A0A9Q1MR40_9SOLA</name>
<dbReference type="OrthoDB" id="1305769at2759"/>
<sequence>MLWLTGFFFQVIQRLSSKINYDVVDKLFDESGPENPKKTRHGDDSTDDNEVKSDKIDPEVDETYDEALGEDLHYDDDVGGYGYDQHYDY</sequence>
<protein>
    <submittedName>
        <fullName evidence="2">Uncharacterized protein</fullName>
    </submittedName>
</protein>
<feature type="compositionally biased region" description="Acidic residues" evidence="1">
    <location>
        <begin position="59"/>
        <end position="69"/>
    </location>
</feature>
<dbReference type="EMBL" id="JAJAGQ010000004">
    <property type="protein sequence ID" value="KAJ8565766.1"/>
    <property type="molecule type" value="Genomic_DNA"/>
</dbReference>